<keyword evidence="1" id="KW-0732">Signal</keyword>
<accession>A0A9W8EBP2</accession>
<feature type="chain" id="PRO_5040996786" description="Superoxide dismutase copper/zinc binding domain-containing protein" evidence="1">
    <location>
        <begin position="22"/>
        <end position="170"/>
    </location>
</feature>
<evidence type="ECO:0000313" key="4">
    <source>
        <dbReference type="Proteomes" id="UP001151582"/>
    </source>
</evidence>
<dbReference type="InterPro" id="IPR053257">
    <property type="entry name" value="Cu-only_SOD"/>
</dbReference>
<dbReference type="Pfam" id="PF00080">
    <property type="entry name" value="Sod_Cu"/>
    <property type="match status" value="1"/>
</dbReference>
<dbReference type="PANTHER" id="PTHR20910:SF1">
    <property type="entry name" value="SUPEROXIDE DISMUTASE COPPER_ZINC BINDING DOMAIN-CONTAINING PROTEIN"/>
    <property type="match status" value="1"/>
</dbReference>
<dbReference type="GO" id="GO:0006801">
    <property type="term" value="P:superoxide metabolic process"/>
    <property type="evidence" value="ECO:0007669"/>
    <property type="project" value="InterPro"/>
</dbReference>
<dbReference type="EMBL" id="JANBQB010000018">
    <property type="protein sequence ID" value="KAJ1984472.1"/>
    <property type="molecule type" value="Genomic_DNA"/>
</dbReference>
<dbReference type="Gene3D" id="2.60.40.200">
    <property type="entry name" value="Superoxide dismutase, copper/zinc binding domain"/>
    <property type="match status" value="1"/>
</dbReference>
<name>A0A9W8EBP2_9FUNG</name>
<feature type="signal peptide" evidence="1">
    <location>
        <begin position="1"/>
        <end position="21"/>
    </location>
</feature>
<dbReference type="OrthoDB" id="159229at2759"/>
<dbReference type="SUPFAM" id="SSF49329">
    <property type="entry name" value="Cu,Zn superoxide dismutase-like"/>
    <property type="match status" value="1"/>
</dbReference>
<dbReference type="GO" id="GO:0046872">
    <property type="term" value="F:metal ion binding"/>
    <property type="evidence" value="ECO:0007669"/>
    <property type="project" value="InterPro"/>
</dbReference>
<comment type="caution">
    <text evidence="3">The sequence shown here is derived from an EMBL/GenBank/DDBJ whole genome shotgun (WGS) entry which is preliminary data.</text>
</comment>
<organism evidence="3 4">
    <name type="scientific">Dimargaris verticillata</name>
    <dbReference type="NCBI Taxonomy" id="2761393"/>
    <lineage>
        <taxon>Eukaryota</taxon>
        <taxon>Fungi</taxon>
        <taxon>Fungi incertae sedis</taxon>
        <taxon>Zoopagomycota</taxon>
        <taxon>Kickxellomycotina</taxon>
        <taxon>Dimargaritomycetes</taxon>
        <taxon>Dimargaritales</taxon>
        <taxon>Dimargaritaceae</taxon>
        <taxon>Dimargaris</taxon>
    </lineage>
</organism>
<dbReference type="Proteomes" id="UP001151582">
    <property type="component" value="Unassembled WGS sequence"/>
</dbReference>
<reference evidence="3" key="1">
    <citation type="submission" date="2022-07" db="EMBL/GenBank/DDBJ databases">
        <title>Phylogenomic reconstructions and comparative analyses of Kickxellomycotina fungi.</title>
        <authorList>
            <person name="Reynolds N.K."/>
            <person name="Stajich J.E."/>
            <person name="Barry K."/>
            <person name="Grigoriev I.V."/>
            <person name="Crous P."/>
            <person name="Smith M.E."/>
        </authorList>
    </citation>
    <scope>NUCLEOTIDE SEQUENCE</scope>
    <source>
        <strain evidence="3">RSA 567</strain>
    </source>
</reference>
<evidence type="ECO:0000313" key="3">
    <source>
        <dbReference type="EMBL" id="KAJ1984472.1"/>
    </source>
</evidence>
<feature type="domain" description="Superoxide dismutase copper/zinc binding" evidence="2">
    <location>
        <begin position="36"/>
        <end position="158"/>
    </location>
</feature>
<proteinExistence type="predicted"/>
<dbReference type="AlphaFoldDB" id="A0A9W8EBP2"/>
<dbReference type="InterPro" id="IPR036423">
    <property type="entry name" value="SOD-like_Cu/Zn_dom_sf"/>
</dbReference>
<evidence type="ECO:0000259" key="2">
    <source>
        <dbReference type="Pfam" id="PF00080"/>
    </source>
</evidence>
<dbReference type="InterPro" id="IPR001424">
    <property type="entry name" value="SOD_Cu_Zn_dom"/>
</dbReference>
<gene>
    <name evidence="3" type="ORF">H4R34_000619</name>
</gene>
<protein>
    <recommendedName>
        <fullName evidence="2">Superoxide dismutase copper/zinc binding domain-containing protein</fullName>
    </recommendedName>
</protein>
<evidence type="ECO:0000256" key="1">
    <source>
        <dbReference type="SAM" id="SignalP"/>
    </source>
</evidence>
<keyword evidence="4" id="KW-1185">Reference proteome</keyword>
<sequence>MHFSTLLATTTLACLAGLSMGRYISQADLHCPSGIHGSFNFNDNHKGYAAVTVSFAGLTEGEQYNYFINENKVPENGDCSKTGMMYDPDDIYANPTAYKCTNDGSNKCAIGDLTGRGGVLVGAAKGQNSTLEWRDKRVRLRGSHDITGHSIVLFDQQERMILCGNIYKIS</sequence>
<dbReference type="PANTHER" id="PTHR20910">
    <property type="entry name" value="AGAP001623-PA"/>
    <property type="match status" value="1"/>
</dbReference>